<dbReference type="Proteomes" id="UP000094578">
    <property type="component" value="Unassembled WGS sequence"/>
</dbReference>
<dbReference type="EMBL" id="MDER01000031">
    <property type="protein sequence ID" value="ODP29205.1"/>
    <property type="molecule type" value="Genomic_DNA"/>
</dbReference>
<keyword evidence="2" id="KW-1185">Reference proteome</keyword>
<dbReference type="RefSeq" id="WP_175425128.1">
    <property type="nucleotide sequence ID" value="NZ_MDER01000031.1"/>
</dbReference>
<comment type="caution">
    <text evidence="1">The sequence shown here is derived from an EMBL/GenBank/DDBJ whole genome shotgun (WGS) entry which is preliminary data.</text>
</comment>
<evidence type="ECO:0000313" key="2">
    <source>
        <dbReference type="Proteomes" id="UP000094578"/>
    </source>
</evidence>
<proteinExistence type="predicted"/>
<evidence type="ECO:0000313" key="1">
    <source>
        <dbReference type="EMBL" id="ODP29205.1"/>
    </source>
</evidence>
<name>A0A1E3L7Q8_9BACL</name>
<accession>A0A1E3L7Q8</accession>
<organism evidence="1 2">
    <name type="scientific">Paenibacillus nuruki</name>
    <dbReference type="NCBI Taxonomy" id="1886670"/>
    <lineage>
        <taxon>Bacteria</taxon>
        <taxon>Bacillati</taxon>
        <taxon>Bacillota</taxon>
        <taxon>Bacilli</taxon>
        <taxon>Bacillales</taxon>
        <taxon>Paenibacillaceae</taxon>
        <taxon>Paenibacillus</taxon>
    </lineage>
</organism>
<dbReference type="AlphaFoldDB" id="A0A1E3L7Q8"/>
<reference evidence="1 2" key="1">
    <citation type="submission" date="2016-08" db="EMBL/GenBank/DDBJ databases">
        <title>Genome sequencing of Paenibacillus sp. TI45-13ar, isolated from Korean traditional nuruk.</title>
        <authorList>
            <person name="Kim S.-J."/>
        </authorList>
    </citation>
    <scope>NUCLEOTIDE SEQUENCE [LARGE SCALE GENOMIC DNA]</scope>
    <source>
        <strain evidence="1 2">TI45-13ar</strain>
    </source>
</reference>
<protein>
    <submittedName>
        <fullName evidence="1">Uncharacterized protein</fullName>
    </submittedName>
</protein>
<sequence>MILRKDMNMQNTYQPGQHYDLGLTQDERHINRCLKTSYSCFMFINLLRTT</sequence>
<gene>
    <name evidence="1" type="ORF">PTI45_01214</name>
</gene>